<keyword evidence="2 3" id="KW-0663">Pyridoxal phosphate</keyword>
<dbReference type="GO" id="GO:0009086">
    <property type="term" value="P:methionine biosynthetic process"/>
    <property type="evidence" value="ECO:0007669"/>
    <property type="project" value="UniProtKB-ARBA"/>
</dbReference>
<protein>
    <submittedName>
        <fullName evidence="5">Methionine gamma-lyase</fullName>
        <ecNumber evidence="5">4.4.1.11</ecNumber>
    </submittedName>
</protein>
<keyword evidence="5" id="KW-0456">Lyase</keyword>
<dbReference type="PANTHER" id="PTHR11808:SF80">
    <property type="entry name" value="CYSTATHIONINE GAMMA-LYASE"/>
    <property type="match status" value="1"/>
</dbReference>
<dbReference type="GO" id="GO:0019346">
    <property type="term" value="P:transsulfuration"/>
    <property type="evidence" value="ECO:0007669"/>
    <property type="project" value="InterPro"/>
</dbReference>
<dbReference type="FunFam" id="3.40.640.10:FF:000046">
    <property type="entry name" value="Cystathionine gamma-lyase"/>
    <property type="match status" value="1"/>
</dbReference>
<evidence type="ECO:0000256" key="4">
    <source>
        <dbReference type="RuleBase" id="RU362118"/>
    </source>
</evidence>
<dbReference type="Gene3D" id="3.90.1150.10">
    <property type="entry name" value="Aspartate Aminotransferase, domain 1"/>
    <property type="match status" value="1"/>
</dbReference>
<comment type="similarity">
    <text evidence="4">Belongs to the trans-sulfuration enzymes family.</text>
</comment>
<proteinExistence type="inferred from homology"/>
<dbReference type="GO" id="GO:0018826">
    <property type="term" value="F:methionine gamma-lyase activity"/>
    <property type="evidence" value="ECO:0007669"/>
    <property type="project" value="UniProtKB-EC"/>
</dbReference>
<dbReference type="AlphaFoldDB" id="S9S4G8"/>
<gene>
    <name evidence="5" type="ORF">K678_14085</name>
</gene>
<dbReference type="STRING" id="1316936.K678_14085"/>
<evidence type="ECO:0000256" key="2">
    <source>
        <dbReference type="ARBA" id="ARBA00022898"/>
    </source>
</evidence>
<dbReference type="OrthoDB" id="9790858at2"/>
<feature type="modified residue" description="N6-(pyridoxal phosphate)lysine" evidence="3">
    <location>
        <position position="215"/>
    </location>
</feature>
<dbReference type="PANTHER" id="PTHR11808">
    <property type="entry name" value="TRANS-SULFURATION ENZYME FAMILY MEMBER"/>
    <property type="match status" value="1"/>
</dbReference>
<dbReference type="PATRIC" id="fig|1316936.3.peg.2811"/>
<dbReference type="CDD" id="cd00614">
    <property type="entry name" value="CGS_like"/>
    <property type="match status" value="1"/>
</dbReference>
<dbReference type="Gene3D" id="3.40.640.10">
    <property type="entry name" value="Type I PLP-dependent aspartate aminotransferase-like (Major domain)"/>
    <property type="match status" value="1"/>
</dbReference>
<evidence type="ECO:0000313" key="5">
    <source>
        <dbReference type="EMBL" id="EPY00852.1"/>
    </source>
</evidence>
<dbReference type="InterPro" id="IPR015421">
    <property type="entry name" value="PyrdxlP-dep_Trfase_major"/>
</dbReference>
<dbReference type="InterPro" id="IPR015422">
    <property type="entry name" value="PyrdxlP-dep_Trfase_small"/>
</dbReference>
<name>S9S4G8_MAGFU</name>
<sequence length="401" mass="42589">MTSHPSNRAEGGFATRAIHHGYDPAQEHGALTPPVFMTSTYAFESAEAGRDMFLGQREGYVYGRTRNPGQSLLEDRLASLEGGEAGLAVASGMAAISALAWTLLAAGDSVVVNNTLYGNSFALFTRGLTKFGIRTEVVDFADLDAAATAIRAHRPKLVFFETPSNPTLKLIDIAAIATLAHEVGALAVVDNTFATPALQRPLALGADLVVHSATKFLGGHGDLIAGAVIGPKAIIERIRGQGLRFLTGATIAPMTAFLLLRGLKTLELRMERHSASAQAIAEILSDHKAVRGVFYPGLANFPGHALARQQMSGFGGLIAFELDGGIKAGMRFMNRLALVTRAVSLGDAETLVQHPASMTHSTYSAEDRRRHGISDGLIRLSVGLETPADIQDDILQALEEQ</sequence>
<evidence type="ECO:0000313" key="6">
    <source>
        <dbReference type="Proteomes" id="UP000015350"/>
    </source>
</evidence>
<dbReference type="EMBL" id="AQPH01000065">
    <property type="protein sequence ID" value="EPY00852.1"/>
    <property type="molecule type" value="Genomic_DNA"/>
</dbReference>
<dbReference type="GO" id="GO:0030170">
    <property type="term" value="F:pyridoxal phosphate binding"/>
    <property type="evidence" value="ECO:0007669"/>
    <property type="project" value="InterPro"/>
</dbReference>
<dbReference type="FunFam" id="3.90.1150.10:FF:000033">
    <property type="entry name" value="Cystathionine gamma-synthase"/>
    <property type="match status" value="1"/>
</dbReference>
<dbReference type="RefSeq" id="WP_021133106.1">
    <property type="nucleotide sequence ID" value="NZ_AQPH01000065.1"/>
</dbReference>
<dbReference type="InterPro" id="IPR054542">
    <property type="entry name" value="Cys_met_metab_PP"/>
</dbReference>
<evidence type="ECO:0000256" key="3">
    <source>
        <dbReference type="PIRSR" id="PIRSR001434-2"/>
    </source>
</evidence>
<dbReference type="PIRSF" id="PIRSF001434">
    <property type="entry name" value="CGS"/>
    <property type="match status" value="1"/>
</dbReference>
<comment type="caution">
    <text evidence="5">The sequence shown here is derived from an EMBL/GenBank/DDBJ whole genome shotgun (WGS) entry which is preliminary data.</text>
</comment>
<dbReference type="InterPro" id="IPR015424">
    <property type="entry name" value="PyrdxlP-dep_Trfase"/>
</dbReference>
<dbReference type="GO" id="GO:0005737">
    <property type="term" value="C:cytoplasm"/>
    <property type="evidence" value="ECO:0007669"/>
    <property type="project" value="TreeGrafter"/>
</dbReference>
<dbReference type="Proteomes" id="UP000015350">
    <property type="component" value="Unassembled WGS sequence"/>
</dbReference>
<dbReference type="PROSITE" id="PS00868">
    <property type="entry name" value="CYS_MET_METAB_PP"/>
    <property type="match status" value="1"/>
</dbReference>
<dbReference type="Pfam" id="PF01053">
    <property type="entry name" value="Cys_Met_Meta_PP"/>
    <property type="match status" value="1"/>
</dbReference>
<dbReference type="EC" id="4.4.1.11" evidence="5"/>
<organism evidence="5 6">
    <name type="scientific">Magnetospirillum fulvum MGU-K5</name>
    <dbReference type="NCBI Taxonomy" id="1316936"/>
    <lineage>
        <taxon>Bacteria</taxon>
        <taxon>Pseudomonadati</taxon>
        <taxon>Pseudomonadota</taxon>
        <taxon>Alphaproteobacteria</taxon>
        <taxon>Rhodospirillales</taxon>
        <taxon>Rhodospirillaceae</taxon>
        <taxon>Magnetospirillum</taxon>
    </lineage>
</organism>
<comment type="cofactor">
    <cofactor evidence="1 4">
        <name>pyridoxal 5'-phosphate</name>
        <dbReference type="ChEBI" id="CHEBI:597326"/>
    </cofactor>
</comment>
<dbReference type="InterPro" id="IPR000277">
    <property type="entry name" value="Cys/Met-Metab_PyrdxlP-dep_enz"/>
</dbReference>
<dbReference type="SUPFAM" id="SSF53383">
    <property type="entry name" value="PLP-dependent transferases"/>
    <property type="match status" value="1"/>
</dbReference>
<evidence type="ECO:0000256" key="1">
    <source>
        <dbReference type="ARBA" id="ARBA00001933"/>
    </source>
</evidence>
<dbReference type="eggNOG" id="COG0626">
    <property type="taxonomic scope" value="Bacteria"/>
</dbReference>
<accession>S9S4G8</accession>
<reference evidence="5 6" key="1">
    <citation type="submission" date="2013-04" db="EMBL/GenBank/DDBJ databases">
        <authorList>
            <person name="Kuznetsov B."/>
            <person name="Ivanovsky R."/>
        </authorList>
    </citation>
    <scope>NUCLEOTIDE SEQUENCE [LARGE SCALE GENOMIC DNA]</scope>
    <source>
        <strain evidence="5 6">MGU-K5</strain>
    </source>
</reference>